<keyword evidence="2" id="KW-1185">Reference proteome</keyword>
<reference evidence="1 2" key="1">
    <citation type="submission" date="2020-03" db="EMBL/GenBank/DDBJ databases">
        <authorList>
            <person name="Lai Q."/>
        </authorList>
    </citation>
    <scope>NUCLEOTIDE SEQUENCE [LARGE SCALE GENOMIC DNA]</scope>
    <source>
        <strain evidence="1 2">CCUG 25036</strain>
    </source>
</reference>
<dbReference type="EMBL" id="JAARLZ010000005">
    <property type="protein sequence ID" value="NII06905.1"/>
    <property type="molecule type" value="Genomic_DNA"/>
</dbReference>
<gene>
    <name evidence="1" type="ORF">HBF25_10950</name>
</gene>
<evidence type="ECO:0000313" key="1">
    <source>
        <dbReference type="EMBL" id="NII06905.1"/>
    </source>
</evidence>
<sequence length="139" mass="15580">MRAHLDDWHWDFRMRCPVAQTHQGLGLTWVEDMAALKPVRAFRSRTEDAHTESLREALGDLYAEATYGVRSGVTRTEDDDVPALRLYACELAIELLTHFPADTNAAARMWLEAAPADPLPEIRHLELPEASALRSADGV</sequence>
<dbReference type="AlphaFoldDB" id="A0A7X5ZIQ1"/>
<protein>
    <submittedName>
        <fullName evidence="1">Uncharacterized protein</fullName>
    </submittedName>
</protein>
<comment type="caution">
    <text evidence="1">The sequence shown here is derived from an EMBL/GenBank/DDBJ whole genome shotgun (WGS) entry which is preliminary data.</text>
</comment>
<name>A0A7X5ZIQ1_9GAMM</name>
<dbReference type="Proteomes" id="UP000490980">
    <property type="component" value="Unassembled WGS sequence"/>
</dbReference>
<proteinExistence type="predicted"/>
<evidence type="ECO:0000313" key="2">
    <source>
        <dbReference type="Proteomes" id="UP000490980"/>
    </source>
</evidence>
<organism evidence="1 2">
    <name type="scientific">Luteibacter anthropi</name>
    <dbReference type="NCBI Taxonomy" id="564369"/>
    <lineage>
        <taxon>Bacteria</taxon>
        <taxon>Pseudomonadati</taxon>
        <taxon>Pseudomonadota</taxon>
        <taxon>Gammaproteobacteria</taxon>
        <taxon>Lysobacterales</taxon>
        <taxon>Rhodanobacteraceae</taxon>
        <taxon>Luteibacter</taxon>
    </lineage>
</organism>
<accession>A0A7X5ZIQ1</accession>
<dbReference type="RefSeq" id="WP_166948302.1">
    <property type="nucleotide sequence ID" value="NZ_JAARLZ010000005.1"/>
</dbReference>